<comment type="caution">
    <text evidence="3">The sequence shown here is derived from an EMBL/GenBank/DDBJ whole genome shotgun (WGS) entry which is preliminary data.</text>
</comment>
<keyword evidence="4" id="KW-1185">Reference proteome</keyword>
<keyword evidence="1" id="KW-0010">Activator</keyword>
<dbReference type="GO" id="GO:2000142">
    <property type="term" value="P:regulation of DNA-templated transcription initiation"/>
    <property type="evidence" value="ECO:0007669"/>
    <property type="project" value="TreeGrafter"/>
</dbReference>
<sequence length="259" mass="28332">MFLRTGRGLTLSELGHRIHTHVKQVFEDVEALSREVASLKGVASGEVCIAALPSLFSSVVIPLFTHLQEAHPGIRLKVLESSAGQIDRWLINGNIDIGLTYRYGENRQRNSDGDRLARVGSFLVGLPNDPRLKSSTIRFADLDGLPLVLPSSPSEVRDLYDHLTRQAGILLNVAMEADSAQIQKAAAMQGSAYTILPLHSVAQELKQGLLQATRIVEPQINRDISLVATSARPVSHATREVIRCIRTTFDSSLALELTL</sequence>
<accession>A0A1N7SE75</accession>
<evidence type="ECO:0000313" key="3">
    <source>
        <dbReference type="EMBL" id="SIT45632.1"/>
    </source>
</evidence>
<evidence type="ECO:0000313" key="4">
    <source>
        <dbReference type="Proteomes" id="UP000195569"/>
    </source>
</evidence>
<dbReference type="PANTHER" id="PTHR30293">
    <property type="entry name" value="TRANSCRIPTIONAL REGULATORY PROTEIN NAC-RELATED"/>
    <property type="match status" value="1"/>
</dbReference>
<dbReference type="SUPFAM" id="SSF53850">
    <property type="entry name" value="Periplasmic binding protein-like II"/>
    <property type="match status" value="1"/>
</dbReference>
<dbReference type="GO" id="GO:0003700">
    <property type="term" value="F:DNA-binding transcription factor activity"/>
    <property type="evidence" value="ECO:0007669"/>
    <property type="project" value="TreeGrafter"/>
</dbReference>
<dbReference type="AlphaFoldDB" id="A0A1N7SE75"/>
<evidence type="ECO:0000259" key="2">
    <source>
        <dbReference type="Pfam" id="PF03466"/>
    </source>
</evidence>
<dbReference type="InterPro" id="IPR005119">
    <property type="entry name" value="LysR_subst-bd"/>
</dbReference>
<feature type="domain" description="LysR substrate-binding" evidence="2">
    <location>
        <begin position="42"/>
        <end position="249"/>
    </location>
</feature>
<dbReference type="Pfam" id="PF03466">
    <property type="entry name" value="LysR_substrate"/>
    <property type="match status" value="1"/>
</dbReference>
<dbReference type="Proteomes" id="UP000195569">
    <property type="component" value="Unassembled WGS sequence"/>
</dbReference>
<dbReference type="EMBL" id="CYGY02000047">
    <property type="protein sequence ID" value="SIT45632.1"/>
    <property type="molecule type" value="Genomic_DNA"/>
</dbReference>
<evidence type="ECO:0000256" key="1">
    <source>
        <dbReference type="ARBA" id="ARBA00023159"/>
    </source>
</evidence>
<reference evidence="3" key="1">
    <citation type="submission" date="2016-12" db="EMBL/GenBank/DDBJ databases">
        <authorList>
            <person name="Moulin L."/>
        </authorList>
    </citation>
    <scope>NUCLEOTIDE SEQUENCE [LARGE SCALE GENOMIC DNA]</scope>
    <source>
        <strain evidence="3">STM 7183</strain>
    </source>
</reference>
<dbReference type="Gene3D" id="3.40.190.290">
    <property type="match status" value="1"/>
</dbReference>
<organism evidence="3 4">
    <name type="scientific">Paraburkholderia piptadeniae</name>
    <dbReference type="NCBI Taxonomy" id="1701573"/>
    <lineage>
        <taxon>Bacteria</taxon>
        <taxon>Pseudomonadati</taxon>
        <taxon>Pseudomonadota</taxon>
        <taxon>Betaproteobacteria</taxon>
        <taxon>Burkholderiales</taxon>
        <taxon>Burkholderiaceae</taxon>
        <taxon>Paraburkholderia</taxon>
    </lineage>
</organism>
<protein>
    <recommendedName>
        <fullName evidence="2">LysR substrate-binding domain-containing protein</fullName>
    </recommendedName>
</protein>
<proteinExistence type="predicted"/>
<name>A0A1N7SE75_9BURK</name>
<dbReference type="PANTHER" id="PTHR30293:SF0">
    <property type="entry name" value="NITROGEN ASSIMILATION REGULATORY PROTEIN NAC"/>
    <property type="match status" value="1"/>
</dbReference>
<gene>
    <name evidence="3" type="ORF">BN2476_470089</name>
</gene>